<keyword evidence="2" id="KW-0812">Transmembrane</keyword>
<dbReference type="PANTHER" id="PTHR22901">
    <property type="entry name" value="SIALATE O-ACETYLESTERASE"/>
    <property type="match status" value="1"/>
</dbReference>
<organism evidence="3 4">
    <name type="scientific">Saccoglossus kowalevskii</name>
    <name type="common">Acorn worm</name>
    <dbReference type="NCBI Taxonomy" id="10224"/>
    <lineage>
        <taxon>Eukaryota</taxon>
        <taxon>Metazoa</taxon>
        <taxon>Hemichordata</taxon>
        <taxon>Enteropneusta</taxon>
        <taxon>Harrimaniidae</taxon>
        <taxon>Saccoglossus</taxon>
    </lineage>
</organism>
<sequence length="422" mass="47283">MEEENDDVENDMDTTTLIPPSGTDRSKQNWKVRLKRITLTTRVIFVVAVCIFTVACLIYFLHGESQKGTDGEQWLWKITLDPMPPSGPISITITHTSSTTDEITLDDVLFGDVWLCGGQSNMVFTVTQVFNATIEALISSEYPHIRLFTASEIHSETPQNDLTSVKQPCDAKADSVLWNAMIYPLLNITIKGVVWYQGESNTIHGIKQDSYSCTFPAMIADWRDKFYIGTGGETDKLFPFGFVQVKKTINRKSAAVTRESIQKTFKITENVSWLLPKVHPRYKQDVGYRLALAAKAIAYNDTNVKYAGPFPSNITVVLSGDAINVIYDSKHIRVNQDSGFEVCCSSTNNCTDLSNDWLPAPIISTIDKDGIQISTVFCDAATLQAVRYAWRDYPCSYKQCTIYDNDSNLPAPLFVFSLKGKY</sequence>
<dbReference type="Gene3D" id="3.40.50.1110">
    <property type="entry name" value="SGNH hydrolase"/>
    <property type="match status" value="1"/>
</dbReference>
<evidence type="ECO:0000256" key="1">
    <source>
        <dbReference type="SAM" id="MobiDB-lite"/>
    </source>
</evidence>
<accession>A0ABM0N1F6</accession>
<keyword evidence="2" id="KW-0472">Membrane</keyword>
<reference evidence="4" key="1">
    <citation type="submission" date="2025-08" db="UniProtKB">
        <authorList>
            <consortium name="RefSeq"/>
        </authorList>
    </citation>
    <scope>IDENTIFICATION</scope>
    <source>
        <tissue evidence="4">Testes</tissue>
    </source>
</reference>
<dbReference type="InterPro" id="IPR039329">
    <property type="entry name" value="SIAE"/>
</dbReference>
<dbReference type="SUPFAM" id="SSF52266">
    <property type="entry name" value="SGNH hydrolase"/>
    <property type="match status" value="1"/>
</dbReference>
<dbReference type="GeneID" id="100373453"/>
<dbReference type="PANTHER" id="PTHR22901:SF0">
    <property type="entry name" value="SIALATE O-ACETYLESTERASE"/>
    <property type="match status" value="1"/>
</dbReference>
<dbReference type="RefSeq" id="XP_006826097.1">
    <property type="nucleotide sequence ID" value="XM_006826034.1"/>
</dbReference>
<gene>
    <name evidence="4" type="primary">LOC100373453</name>
</gene>
<feature type="region of interest" description="Disordered" evidence="1">
    <location>
        <begin position="1"/>
        <end position="26"/>
    </location>
</feature>
<protein>
    <submittedName>
        <fullName evidence="4">Sialate O-acetylesterase-like</fullName>
    </submittedName>
</protein>
<evidence type="ECO:0000256" key="2">
    <source>
        <dbReference type="SAM" id="Phobius"/>
    </source>
</evidence>
<feature type="compositionally biased region" description="Acidic residues" evidence="1">
    <location>
        <begin position="1"/>
        <end position="12"/>
    </location>
</feature>
<evidence type="ECO:0000313" key="4">
    <source>
        <dbReference type="RefSeq" id="XP_006826097.1"/>
    </source>
</evidence>
<keyword evidence="3" id="KW-1185">Reference proteome</keyword>
<dbReference type="InterPro" id="IPR036514">
    <property type="entry name" value="SGNH_hydro_sf"/>
</dbReference>
<evidence type="ECO:0000313" key="3">
    <source>
        <dbReference type="Proteomes" id="UP000694865"/>
    </source>
</evidence>
<proteinExistence type="predicted"/>
<keyword evidence="2" id="KW-1133">Transmembrane helix</keyword>
<feature type="transmembrane region" description="Helical" evidence="2">
    <location>
        <begin position="43"/>
        <end position="61"/>
    </location>
</feature>
<name>A0ABM0N1F6_SACKO</name>
<dbReference type="Proteomes" id="UP000694865">
    <property type="component" value="Unplaced"/>
</dbReference>